<feature type="compositionally biased region" description="Polar residues" evidence="1">
    <location>
        <begin position="115"/>
        <end position="130"/>
    </location>
</feature>
<feature type="region of interest" description="Disordered" evidence="1">
    <location>
        <begin position="369"/>
        <end position="406"/>
    </location>
</feature>
<feature type="compositionally biased region" description="Acidic residues" evidence="1">
    <location>
        <begin position="104"/>
        <end position="113"/>
    </location>
</feature>
<dbReference type="KEGG" id="vg:36843648"/>
<feature type="compositionally biased region" description="Basic and acidic residues" evidence="1">
    <location>
        <begin position="134"/>
        <end position="147"/>
    </location>
</feature>
<feature type="compositionally biased region" description="Acidic residues" evidence="1">
    <location>
        <begin position="148"/>
        <end position="157"/>
    </location>
</feature>
<dbReference type="RefSeq" id="YP_009482776.1">
    <property type="nucleotide sequence ID" value="NC_037667.1"/>
</dbReference>
<protein>
    <submittedName>
        <fullName evidence="2">Uncharacterized protein</fullName>
    </submittedName>
</protein>
<reference evidence="2" key="1">
    <citation type="journal article" date="2018" name="Nat. Commun.">
        <title>Diversity and evolution of the emerging Pandoraviridae family.</title>
        <authorList>
            <person name="Legendre M."/>
            <person name="Fabre E."/>
            <person name="Poirot O."/>
            <person name="Jeudy S."/>
            <person name="Lartigue A."/>
            <person name="Alempic J.M."/>
            <person name="Beucher L."/>
            <person name="Philippe N."/>
            <person name="Bertaux L."/>
            <person name="Christo-Foroux E."/>
            <person name="Labadie K."/>
            <person name="Coute Y."/>
            <person name="Abergel C."/>
            <person name="Claverie J.M."/>
        </authorList>
    </citation>
    <scope>NUCLEOTIDE SEQUENCE [LARGE SCALE GENOMIC DNA]</scope>
    <source>
        <strain evidence="2">Quercus</strain>
    </source>
</reference>
<gene>
    <name evidence="2" type="ORF">pqer_cds_85</name>
</gene>
<proteinExistence type="predicted"/>
<dbReference type="Proteomes" id="UP000248852">
    <property type="component" value="Segment"/>
</dbReference>
<dbReference type="EMBL" id="MG011689">
    <property type="protein sequence ID" value="AVK74507.1"/>
    <property type="molecule type" value="Genomic_DNA"/>
</dbReference>
<organism evidence="2">
    <name type="scientific">Pandoravirus quercus</name>
    <dbReference type="NCBI Taxonomy" id="2107709"/>
    <lineage>
        <taxon>Viruses</taxon>
        <taxon>Pandoravirus</taxon>
    </lineage>
</organism>
<feature type="region of interest" description="Disordered" evidence="1">
    <location>
        <begin position="96"/>
        <end position="170"/>
    </location>
</feature>
<dbReference type="PANTHER" id="PTHR35711">
    <property type="entry name" value="EXPRESSED PROTEIN"/>
    <property type="match status" value="1"/>
</dbReference>
<feature type="compositionally biased region" description="Acidic residues" evidence="1">
    <location>
        <begin position="381"/>
        <end position="393"/>
    </location>
</feature>
<feature type="compositionally biased region" description="Acidic residues" evidence="1">
    <location>
        <begin position="311"/>
        <end position="322"/>
    </location>
</feature>
<feature type="region of interest" description="Disordered" evidence="1">
    <location>
        <begin position="292"/>
        <end position="322"/>
    </location>
</feature>
<dbReference type="GeneID" id="36843648"/>
<dbReference type="PANTHER" id="PTHR35711:SF1">
    <property type="entry name" value="ECTODERMAL, ISOFORM F"/>
    <property type="match status" value="1"/>
</dbReference>
<evidence type="ECO:0000313" key="2">
    <source>
        <dbReference type="EMBL" id="AVK74507.1"/>
    </source>
</evidence>
<accession>A0A2U7U7W1</accession>
<sequence>MAKETMHTMSNWPMPAATHRGCARAHTDAARQAWPGTGRMDVVARLRLADIVARVASWPDTLPPLCDAPLAHRARPDPVRYPYVVALTGAALVEPDVETTSLDNTEDEGDDDPNSVCNGQAETRGQTPSSAVAHPDDRRESADKSDSDDKDEDEDNDNDSKNKKEKDDDDGMVLGWRHERVCEALWYYVRVILPELEMHPRSPGGADYDQPDRVRLMAFIDPVSAEAGAAGPIMLAYGFATAWEAGARERTAAFLAARQRRRAHLSPRPLARTGWLSARGLKAAAGIPHPRLARDPSLARRPRHAVHRFDDDEGDDGDDEDTGFYAAAGKALHASHKAVRFHDDTDLARPFDRLRDPYDAYNTPAVLWHRRNPPSPVDGMQVEELDDSDDDDDNVRGVRWPLGKRL</sequence>
<name>A0A2U7U7W1_9VIRU</name>
<evidence type="ECO:0000256" key="1">
    <source>
        <dbReference type="SAM" id="MobiDB-lite"/>
    </source>
</evidence>